<reference evidence="2 3" key="1">
    <citation type="journal article" date="2019" name="Sci. Rep.">
        <title>Orb-weaving spider Araneus ventricosus genome elucidates the spidroin gene catalogue.</title>
        <authorList>
            <person name="Kono N."/>
            <person name="Nakamura H."/>
            <person name="Ohtoshi R."/>
            <person name="Moran D.A.P."/>
            <person name="Shinohara A."/>
            <person name="Yoshida Y."/>
            <person name="Fujiwara M."/>
            <person name="Mori M."/>
            <person name="Tomita M."/>
            <person name="Arakawa K."/>
        </authorList>
    </citation>
    <scope>NUCLEOTIDE SEQUENCE [LARGE SCALE GENOMIC DNA]</scope>
</reference>
<organism evidence="2 3">
    <name type="scientific">Araneus ventricosus</name>
    <name type="common">Orbweaver spider</name>
    <name type="synonym">Epeira ventricosa</name>
    <dbReference type="NCBI Taxonomy" id="182803"/>
    <lineage>
        <taxon>Eukaryota</taxon>
        <taxon>Metazoa</taxon>
        <taxon>Ecdysozoa</taxon>
        <taxon>Arthropoda</taxon>
        <taxon>Chelicerata</taxon>
        <taxon>Arachnida</taxon>
        <taxon>Araneae</taxon>
        <taxon>Araneomorphae</taxon>
        <taxon>Entelegynae</taxon>
        <taxon>Araneoidea</taxon>
        <taxon>Araneidae</taxon>
        <taxon>Araneus</taxon>
    </lineage>
</organism>
<accession>A0A4Y2HQP2</accession>
<evidence type="ECO:0000256" key="1">
    <source>
        <dbReference type="SAM" id="MobiDB-lite"/>
    </source>
</evidence>
<comment type="caution">
    <text evidence="2">The sequence shown here is derived from an EMBL/GenBank/DDBJ whole genome shotgun (WGS) entry which is preliminary data.</text>
</comment>
<sequence>MNMATWGQMFVFFCNQRQDCILLKLDCLHRCHSSCLTKFRKGLCPQCSGISVPKRIEVQWIQIIENDRKIRRNLSRDPLAPSTSTEADMEEARIRHREELSRGEESGDRSQQPGTNGDAVVLAEGTDVQPINEGEISNPEED</sequence>
<evidence type="ECO:0000313" key="2">
    <source>
        <dbReference type="EMBL" id="GBM67701.1"/>
    </source>
</evidence>
<protein>
    <submittedName>
        <fullName evidence="2">Uncharacterized protein</fullName>
    </submittedName>
</protein>
<feature type="compositionally biased region" description="Basic and acidic residues" evidence="1">
    <location>
        <begin position="90"/>
        <end position="108"/>
    </location>
</feature>
<keyword evidence="3" id="KW-1185">Reference proteome</keyword>
<evidence type="ECO:0000313" key="3">
    <source>
        <dbReference type="Proteomes" id="UP000499080"/>
    </source>
</evidence>
<feature type="region of interest" description="Disordered" evidence="1">
    <location>
        <begin position="72"/>
        <end position="142"/>
    </location>
</feature>
<dbReference type="AlphaFoldDB" id="A0A4Y2HQP2"/>
<dbReference type="Proteomes" id="UP000499080">
    <property type="component" value="Unassembled WGS sequence"/>
</dbReference>
<gene>
    <name evidence="2" type="ORF">AVEN_247105_1</name>
</gene>
<dbReference type="EMBL" id="BGPR01002096">
    <property type="protein sequence ID" value="GBM67701.1"/>
    <property type="molecule type" value="Genomic_DNA"/>
</dbReference>
<name>A0A4Y2HQP2_ARAVE</name>
<proteinExistence type="predicted"/>